<evidence type="ECO:0000259" key="3">
    <source>
        <dbReference type="Pfam" id="PF13378"/>
    </source>
</evidence>
<proteinExistence type="inferred from homology"/>
<dbReference type="AlphaFoldDB" id="A0A1I5TH04"/>
<dbReference type="Proteomes" id="UP000198577">
    <property type="component" value="Unassembled WGS sequence"/>
</dbReference>
<evidence type="ECO:0000313" key="5">
    <source>
        <dbReference type="Proteomes" id="UP000198577"/>
    </source>
</evidence>
<comment type="similarity">
    <text evidence="1">Belongs to the mandelate racemase/muconate lactonizing enzyme family.</text>
</comment>
<evidence type="ECO:0000256" key="2">
    <source>
        <dbReference type="ARBA" id="ARBA00022723"/>
    </source>
</evidence>
<gene>
    <name evidence="4" type="ORF">SAMN05444406_104119</name>
</gene>
<dbReference type="PANTHER" id="PTHR48080:SF3">
    <property type="entry name" value="ENOLASE SUPERFAMILY MEMBER DDB_G0284701"/>
    <property type="match status" value="1"/>
</dbReference>
<dbReference type="EMBL" id="FOXR01000004">
    <property type="protein sequence ID" value="SFP82198.1"/>
    <property type="molecule type" value="Genomic_DNA"/>
</dbReference>
<dbReference type="Gene3D" id="3.30.390.10">
    <property type="entry name" value="Enolase-like, N-terminal domain"/>
    <property type="match status" value="1"/>
</dbReference>
<organism evidence="4 5">
    <name type="scientific">Caldicoprobacter faecalis</name>
    <dbReference type="NCBI Taxonomy" id="937334"/>
    <lineage>
        <taxon>Bacteria</taxon>
        <taxon>Bacillati</taxon>
        <taxon>Bacillota</taxon>
        <taxon>Clostridia</taxon>
        <taxon>Caldicoprobacterales</taxon>
        <taxon>Caldicoprobacteraceae</taxon>
        <taxon>Caldicoprobacter</taxon>
    </lineage>
</organism>
<accession>A0A1I5TH04</accession>
<dbReference type="Pfam" id="PF13378">
    <property type="entry name" value="MR_MLE_C"/>
    <property type="match status" value="1"/>
</dbReference>
<feature type="domain" description="Enolase C-terminal" evidence="3">
    <location>
        <begin position="232"/>
        <end position="455"/>
    </location>
</feature>
<reference evidence="4 5" key="1">
    <citation type="submission" date="2016-10" db="EMBL/GenBank/DDBJ databases">
        <authorList>
            <person name="de Groot N.N."/>
        </authorList>
    </citation>
    <scope>NUCLEOTIDE SEQUENCE [LARGE SCALE GENOMIC DNA]</scope>
    <source>
        <strain evidence="4 5">DSM 20678</strain>
    </source>
</reference>
<dbReference type="InterPro" id="IPR029017">
    <property type="entry name" value="Enolase-like_N"/>
</dbReference>
<evidence type="ECO:0000313" key="4">
    <source>
        <dbReference type="EMBL" id="SFP82198.1"/>
    </source>
</evidence>
<name>A0A1I5TH04_9FIRM</name>
<dbReference type="SUPFAM" id="SSF54826">
    <property type="entry name" value="Enolase N-terminal domain-like"/>
    <property type="match status" value="1"/>
</dbReference>
<dbReference type="InterPro" id="IPR036849">
    <property type="entry name" value="Enolase-like_C_sf"/>
</dbReference>
<dbReference type="SUPFAM" id="SSF51604">
    <property type="entry name" value="Enolase C-terminal domain-like"/>
    <property type="match status" value="1"/>
</dbReference>
<dbReference type="OrthoDB" id="243720at2"/>
<dbReference type="STRING" id="937334.SAMN05444406_104119"/>
<dbReference type="InterPro" id="IPR029065">
    <property type="entry name" value="Enolase_C-like"/>
</dbReference>
<dbReference type="Gene3D" id="3.20.20.120">
    <property type="entry name" value="Enolase-like C-terminal domain"/>
    <property type="match status" value="1"/>
</dbReference>
<keyword evidence="5" id="KW-1185">Reference proteome</keyword>
<dbReference type="PANTHER" id="PTHR48080">
    <property type="entry name" value="D-GALACTONATE DEHYDRATASE-RELATED"/>
    <property type="match status" value="1"/>
</dbReference>
<dbReference type="InterPro" id="IPR034593">
    <property type="entry name" value="DgoD-like"/>
</dbReference>
<protein>
    <submittedName>
        <fullName evidence="4">L-alanine-DL-glutamate epimerase</fullName>
    </submittedName>
</protein>
<dbReference type="GO" id="GO:0046872">
    <property type="term" value="F:metal ion binding"/>
    <property type="evidence" value="ECO:0007669"/>
    <property type="project" value="UniProtKB-KW"/>
</dbReference>
<keyword evidence="2" id="KW-0479">Metal-binding</keyword>
<evidence type="ECO:0000256" key="1">
    <source>
        <dbReference type="ARBA" id="ARBA00008031"/>
    </source>
</evidence>
<sequence length="469" mass="53260">MSVKNFVKPIKIELYFIPVTTRVPLKFGSQVLTTITCARVHMFVADRDGRIVDGWGETPLSVQWAWPSSISYESRHADMKNLCKVLADEWLNLQLEGHPVEVGYLFTEHVLPLALVRFNSKFKGSSEDMPWLAALICNSPFDIAFHDAYAKYVGVPVYKIYGKDLIEKDLSHYLEPAEGGKVSFEGKTIQDFLRAVPRRRLVVWHLVGGTDPVTKEELTGNEPNDGYPVLLEDWINQDGLKCLKIKLKGNDFEWDYNRIVKVARVGIDNGVLWLSVDFNCTVKDPAYVVEILDRLLYDEPEVYARILYIEQPFPYDLEASRIDVRPIANRKPIFMDESAHDWKLVRLGREDGWSGVALKTCKTQTSALLTYCWAKAHGMTVMVQDLTNPMLAQIPHVLLASHVDTIMGVESNAMQFYPSASEPEAKVHSGLYKRRDGVLDLSTIKGPGFGYRVEEIPRELPEPHYVASR</sequence>